<evidence type="ECO:0000256" key="6">
    <source>
        <dbReference type="ARBA" id="ARBA00022723"/>
    </source>
</evidence>
<keyword evidence="8 9" id="KW-0862">Zinc</keyword>
<evidence type="ECO:0000313" key="13">
    <source>
        <dbReference type="Proteomes" id="UP000193411"/>
    </source>
</evidence>
<evidence type="ECO:0000256" key="2">
    <source>
        <dbReference type="ARBA" id="ARBA00012702"/>
    </source>
</evidence>
<sequence>MNLDTDFRFNLTSLAGAFSTDDDHTTGSSLAQEDVESDVLAAYKRALIQSAVRSRHPSSSSPTSSTPPNDADPATATGANEPAPHPLTLRRDRHSSYLTRATTSLSSSMTSLSASRPWIVYWLLHATDLLSRGDPLPEPLRLRAATTVLRFQHPSGGFGGGVGQRPHLAATYAAVHALGLTRDTHVWERVDRAGMYRFLMRCKQPDGSFVVCEGGEVDLRGTYCALTVARLLNIVTPELTDKCIDFIARCQSHDGGLAAIPHSEAHGGYTFCGLAAALVLGQAHMLDLDALLGWCIRRQMPLEGGFQGRPNKLVDGCYSWWVGGVFELLDAAFTLRDGRQGSSKQERDTEASLRPSMAWNRQALQEYILLACQSDRGGLIDKPGKYPDPYHTCYVLSGLAAAQYAYDVVADDQGLGVRFVSREGEVCVVGPVDNLLHPVDPIHNVRPDVVEEMGGLFRKRPLDLETLKGE</sequence>
<accession>A0A1Y2HRF9</accession>
<dbReference type="Proteomes" id="UP000193411">
    <property type="component" value="Unassembled WGS sequence"/>
</dbReference>
<dbReference type="InterPro" id="IPR008930">
    <property type="entry name" value="Terpenoid_cyclase/PrenylTrfase"/>
</dbReference>
<dbReference type="InterPro" id="IPR001330">
    <property type="entry name" value="Prenyltrans"/>
</dbReference>
<evidence type="ECO:0000256" key="1">
    <source>
        <dbReference type="ARBA" id="ARBA00010497"/>
    </source>
</evidence>
<gene>
    <name evidence="12" type="ORF">BCR44DRAFT_1512143</name>
</gene>
<evidence type="ECO:0000256" key="7">
    <source>
        <dbReference type="ARBA" id="ARBA00022737"/>
    </source>
</evidence>
<comment type="subunit">
    <text evidence="9">Heterodimer of an alpha and a beta subunit.</text>
</comment>
<dbReference type="EMBL" id="MCFL01000014">
    <property type="protein sequence ID" value="ORZ37160.1"/>
    <property type="molecule type" value="Genomic_DNA"/>
</dbReference>
<keyword evidence="6 9" id="KW-0479">Metal-binding</keyword>
<dbReference type="PANTHER" id="PTHR11774:SF6">
    <property type="entry name" value="PROTEIN FARNESYLTRANSFERASE SUBUNIT BETA"/>
    <property type="match status" value="1"/>
</dbReference>
<keyword evidence="7" id="KW-0677">Repeat</keyword>
<feature type="region of interest" description="Disordered" evidence="10">
    <location>
        <begin position="51"/>
        <end position="94"/>
    </location>
</feature>
<reference evidence="12 13" key="1">
    <citation type="submission" date="2016-07" db="EMBL/GenBank/DDBJ databases">
        <title>Pervasive Adenine N6-methylation of Active Genes in Fungi.</title>
        <authorList>
            <consortium name="DOE Joint Genome Institute"/>
            <person name="Mondo S.J."/>
            <person name="Dannebaum R.O."/>
            <person name="Kuo R.C."/>
            <person name="Labutti K."/>
            <person name="Haridas S."/>
            <person name="Kuo A."/>
            <person name="Salamov A."/>
            <person name="Ahrendt S.R."/>
            <person name="Lipzen A."/>
            <person name="Sullivan W."/>
            <person name="Andreopoulos W.B."/>
            <person name="Clum A."/>
            <person name="Lindquist E."/>
            <person name="Daum C."/>
            <person name="Ramamoorthy G.K."/>
            <person name="Gryganskyi A."/>
            <person name="Culley D."/>
            <person name="Magnuson J.K."/>
            <person name="James T.Y."/>
            <person name="O'Malley M.A."/>
            <person name="Stajich J.E."/>
            <person name="Spatafora J.W."/>
            <person name="Visel A."/>
            <person name="Grigoriev I.V."/>
        </authorList>
    </citation>
    <scope>NUCLEOTIDE SEQUENCE [LARGE SCALE GENOMIC DNA]</scope>
    <source>
        <strain evidence="12 13">PL171</strain>
    </source>
</reference>
<comment type="function">
    <text evidence="9">Catalyzes the transfer of a farnesyl moiety from farnesyl diphosphate to a cysteine at the fourth position from the C-terminus of several proteins. The beta subunit is responsible for peptide-binding.</text>
</comment>
<dbReference type="CDD" id="cd02893">
    <property type="entry name" value="FTase"/>
    <property type="match status" value="1"/>
</dbReference>
<evidence type="ECO:0000256" key="4">
    <source>
        <dbReference type="ARBA" id="ARBA00022602"/>
    </source>
</evidence>
<dbReference type="EC" id="2.5.1.58" evidence="2 9"/>
<feature type="compositionally biased region" description="Low complexity" evidence="10">
    <location>
        <begin position="57"/>
        <end position="68"/>
    </location>
</feature>
<evidence type="ECO:0000256" key="3">
    <source>
        <dbReference type="ARBA" id="ARBA00015798"/>
    </source>
</evidence>
<keyword evidence="5 9" id="KW-0808">Transferase</keyword>
<feature type="domain" description="Prenyltransferase alpha-alpha toroid" evidence="11">
    <location>
        <begin position="89"/>
        <end position="445"/>
    </location>
</feature>
<evidence type="ECO:0000313" key="12">
    <source>
        <dbReference type="EMBL" id="ORZ37160.1"/>
    </source>
</evidence>
<dbReference type="AlphaFoldDB" id="A0A1Y2HRF9"/>
<evidence type="ECO:0000256" key="5">
    <source>
        <dbReference type="ARBA" id="ARBA00022679"/>
    </source>
</evidence>
<dbReference type="OrthoDB" id="10261146at2759"/>
<comment type="similarity">
    <text evidence="1 9">Belongs to the protein prenyltransferase subunit beta family.</text>
</comment>
<evidence type="ECO:0000256" key="10">
    <source>
        <dbReference type="SAM" id="MobiDB-lite"/>
    </source>
</evidence>
<evidence type="ECO:0000256" key="9">
    <source>
        <dbReference type="RuleBase" id="RU365056"/>
    </source>
</evidence>
<dbReference type="GO" id="GO:0005965">
    <property type="term" value="C:protein farnesyltransferase complex"/>
    <property type="evidence" value="ECO:0007669"/>
    <property type="project" value="UniProtKB-UniRule"/>
</dbReference>
<dbReference type="STRING" id="765915.A0A1Y2HRF9"/>
<dbReference type="PANTHER" id="PTHR11774">
    <property type="entry name" value="GERANYLGERANYL TRANSFERASE TYPE BETA SUBUNIT"/>
    <property type="match status" value="1"/>
</dbReference>
<comment type="cofactor">
    <cofactor evidence="9">
        <name>Zn(2+)</name>
        <dbReference type="ChEBI" id="CHEBI:29105"/>
    </cofactor>
    <text evidence="9">Binds 1 zinc ion per subunit.</text>
</comment>
<dbReference type="Gene3D" id="1.50.10.20">
    <property type="match status" value="1"/>
</dbReference>
<keyword evidence="13" id="KW-1185">Reference proteome</keyword>
<comment type="caution">
    <text evidence="12">The sequence shown here is derived from an EMBL/GenBank/DDBJ whole genome shotgun (WGS) entry which is preliminary data.</text>
</comment>
<dbReference type="GO" id="GO:0008270">
    <property type="term" value="F:zinc ion binding"/>
    <property type="evidence" value="ECO:0007669"/>
    <property type="project" value="UniProtKB-UniRule"/>
</dbReference>
<dbReference type="GO" id="GO:0097354">
    <property type="term" value="P:prenylation"/>
    <property type="evidence" value="ECO:0007669"/>
    <property type="project" value="UniProtKB-UniRule"/>
</dbReference>
<name>A0A1Y2HRF9_9FUNG</name>
<comment type="catalytic activity">
    <reaction evidence="9">
        <text>L-cysteinyl-[protein] + (2E,6E)-farnesyl diphosphate = S-(2E,6E)-farnesyl-L-cysteinyl-[protein] + diphosphate</text>
        <dbReference type="Rhea" id="RHEA:13345"/>
        <dbReference type="Rhea" id="RHEA-COMP:10131"/>
        <dbReference type="Rhea" id="RHEA-COMP:11535"/>
        <dbReference type="ChEBI" id="CHEBI:29950"/>
        <dbReference type="ChEBI" id="CHEBI:33019"/>
        <dbReference type="ChEBI" id="CHEBI:86019"/>
        <dbReference type="ChEBI" id="CHEBI:175763"/>
    </reaction>
</comment>
<proteinExistence type="inferred from homology"/>
<protein>
    <recommendedName>
        <fullName evidence="3 9">Protein farnesyltransferase subunit beta</fullName>
        <shortName evidence="9">FTase-beta</shortName>
        <ecNumber evidence="2 9">2.5.1.58</ecNumber>
    </recommendedName>
</protein>
<dbReference type="SUPFAM" id="SSF48239">
    <property type="entry name" value="Terpenoid cyclases/Protein prenyltransferases"/>
    <property type="match status" value="1"/>
</dbReference>
<evidence type="ECO:0000256" key="8">
    <source>
        <dbReference type="ARBA" id="ARBA00022833"/>
    </source>
</evidence>
<keyword evidence="4 9" id="KW-0637">Prenyltransferase</keyword>
<dbReference type="Pfam" id="PF00432">
    <property type="entry name" value="Prenyltrans"/>
    <property type="match status" value="1"/>
</dbReference>
<organism evidence="12 13">
    <name type="scientific">Catenaria anguillulae PL171</name>
    <dbReference type="NCBI Taxonomy" id="765915"/>
    <lineage>
        <taxon>Eukaryota</taxon>
        <taxon>Fungi</taxon>
        <taxon>Fungi incertae sedis</taxon>
        <taxon>Blastocladiomycota</taxon>
        <taxon>Blastocladiomycetes</taxon>
        <taxon>Blastocladiales</taxon>
        <taxon>Catenariaceae</taxon>
        <taxon>Catenaria</taxon>
    </lineage>
</organism>
<dbReference type="GO" id="GO:0004660">
    <property type="term" value="F:protein farnesyltransferase activity"/>
    <property type="evidence" value="ECO:0007669"/>
    <property type="project" value="UniProtKB-UniRule"/>
</dbReference>
<evidence type="ECO:0000259" key="11">
    <source>
        <dbReference type="Pfam" id="PF00432"/>
    </source>
</evidence>
<dbReference type="InterPro" id="IPR045089">
    <property type="entry name" value="PGGT1B-like"/>
</dbReference>
<dbReference type="InterPro" id="IPR026872">
    <property type="entry name" value="FTB"/>
</dbReference>